<evidence type="ECO:0000256" key="1">
    <source>
        <dbReference type="ARBA" id="ARBA00001638"/>
    </source>
</evidence>
<evidence type="ECO:0000256" key="3">
    <source>
        <dbReference type="ARBA" id="ARBA00001941"/>
    </source>
</evidence>
<keyword evidence="9" id="KW-0479">Metal-binding</keyword>
<comment type="similarity">
    <text evidence="6">Belongs to the HDDC2 family.</text>
</comment>
<name>A0A7H9AXL1_ZYGMR</name>
<proteinExistence type="inferred from homology"/>
<dbReference type="InterPro" id="IPR039356">
    <property type="entry name" value="YfbR/HDDC2"/>
</dbReference>
<evidence type="ECO:0000256" key="5">
    <source>
        <dbReference type="ARBA" id="ARBA00004074"/>
    </source>
</evidence>
<reference evidence="14 15" key="1">
    <citation type="submission" date="2020-07" db="EMBL/GenBank/DDBJ databases">
        <title>The yeast mating-type switching endonuclease HO is a domesticated member of an unorthodox homing genetic element family.</title>
        <authorList>
            <person name="Coughlan A.Y."/>
            <person name="Lombardi L."/>
            <person name="Braun-Galleani S."/>
            <person name="Martos A.R."/>
            <person name="Galeote V."/>
            <person name="Bigey F."/>
            <person name="Dequin S."/>
            <person name="Byrne K.P."/>
            <person name="Wolfe K.H."/>
        </authorList>
    </citation>
    <scope>NUCLEOTIDE SEQUENCE [LARGE SCALE GENOMIC DNA]</scope>
    <source>
        <strain evidence="14 15">NRRL Y-6702</strain>
    </source>
</reference>
<dbReference type="Gene3D" id="1.10.3210.10">
    <property type="entry name" value="Hypothetical protein af1432"/>
    <property type="match status" value="1"/>
</dbReference>
<dbReference type="CDD" id="cd00077">
    <property type="entry name" value="HDc"/>
    <property type="match status" value="1"/>
</dbReference>
<evidence type="ECO:0000256" key="4">
    <source>
        <dbReference type="ARBA" id="ARBA00001946"/>
    </source>
</evidence>
<dbReference type="GO" id="GO:0002953">
    <property type="term" value="F:5'-deoxynucleotidase activity"/>
    <property type="evidence" value="ECO:0007669"/>
    <property type="project" value="UniProtKB-EC"/>
</dbReference>
<dbReference type="GeneID" id="59234786"/>
<dbReference type="EC" id="3.1.3.89" evidence="8"/>
<dbReference type="RefSeq" id="XP_037142853.1">
    <property type="nucleotide sequence ID" value="XM_037286958.1"/>
</dbReference>
<dbReference type="SMART" id="SM00471">
    <property type="entry name" value="HDc"/>
    <property type="match status" value="1"/>
</dbReference>
<accession>A0A7H9AXL1</accession>
<evidence type="ECO:0000256" key="9">
    <source>
        <dbReference type="ARBA" id="ARBA00022723"/>
    </source>
</evidence>
<comment type="cofactor">
    <cofactor evidence="4">
        <name>Mg(2+)</name>
        <dbReference type="ChEBI" id="CHEBI:18420"/>
    </cofactor>
</comment>
<keyword evidence="12" id="KW-0170">Cobalt</keyword>
<dbReference type="GO" id="GO:0009159">
    <property type="term" value="P:deoxyribonucleoside monophosphate catabolic process"/>
    <property type="evidence" value="ECO:0007669"/>
    <property type="project" value="UniProtKB-ARBA"/>
</dbReference>
<evidence type="ECO:0000259" key="13">
    <source>
        <dbReference type="PROSITE" id="PS51831"/>
    </source>
</evidence>
<evidence type="ECO:0000256" key="8">
    <source>
        <dbReference type="ARBA" id="ARBA00012964"/>
    </source>
</evidence>
<comment type="subunit">
    <text evidence="7">Homodimer.</text>
</comment>
<keyword evidence="11" id="KW-0460">Magnesium</keyword>
<evidence type="ECO:0000313" key="15">
    <source>
        <dbReference type="Proteomes" id="UP000509704"/>
    </source>
</evidence>
<feature type="domain" description="HD" evidence="13">
    <location>
        <begin position="93"/>
        <end position="199"/>
    </location>
</feature>
<dbReference type="Proteomes" id="UP000509704">
    <property type="component" value="Chromosome 2"/>
</dbReference>
<evidence type="ECO:0000256" key="10">
    <source>
        <dbReference type="ARBA" id="ARBA00022801"/>
    </source>
</evidence>
<dbReference type="InterPro" id="IPR006674">
    <property type="entry name" value="HD_domain"/>
</dbReference>
<dbReference type="OrthoDB" id="10254258at2759"/>
<dbReference type="FunFam" id="1.10.3210.10:FF:000011">
    <property type="entry name" value="HD domain-containing protein 2"/>
    <property type="match status" value="1"/>
</dbReference>
<dbReference type="InterPro" id="IPR003607">
    <property type="entry name" value="HD/PDEase_dom"/>
</dbReference>
<dbReference type="GO" id="GO:0046872">
    <property type="term" value="F:metal ion binding"/>
    <property type="evidence" value="ECO:0007669"/>
    <property type="project" value="UniProtKB-KW"/>
</dbReference>
<dbReference type="KEGG" id="zmk:HG535_0B01630"/>
<comment type="cofactor">
    <cofactor evidence="2">
        <name>Mn(2+)</name>
        <dbReference type="ChEBI" id="CHEBI:29035"/>
    </cofactor>
</comment>
<dbReference type="PANTHER" id="PTHR11845">
    <property type="entry name" value="5'-DEOXYNUCLEOTIDASE HDDC2"/>
    <property type="match status" value="1"/>
</dbReference>
<comment type="catalytic activity">
    <reaction evidence="1">
        <text>a 2'-deoxyribonucleoside 5'-phosphate + H2O = a 2'-deoxyribonucleoside + phosphate</text>
        <dbReference type="Rhea" id="RHEA:36167"/>
        <dbReference type="ChEBI" id="CHEBI:15377"/>
        <dbReference type="ChEBI" id="CHEBI:18274"/>
        <dbReference type="ChEBI" id="CHEBI:43474"/>
        <dbReference type="ChEBI" id="CHEBI:65317"/>
        <dbReference type="EC" id="3.1.3.89"/>
    </reaction>
</comment>
<dbReference type="SUPFAM" id="SSF109604">
    <property type="entry name" value="HD-domain/PDEase-like"/>
    <property type="match status" value="1"/>
</dbReference>
<evidence type="ECO:0000256" key="12">
    <source>
        <dbReference type="ARBA" id="ARBA00023285"/>
    </source>
</evidence>
<organism evidence="14 15">
    <name type="scientific">Zygotorulaspora mrakii</name>
    <name type="common">Zygosaccharomyces mrakii</name>
    <dbReference type="NCBI Taxonomy" id="42260"/>
    <lineage>
        <taxon>Eukaryota</taxon>
        <taxon>Fungi</taxon>
        <taxon>Dikarya</taxon>
        <taxon>Ascomycota</taxon>
        <taxon>Saccharomycotina</taxon>
        <taxon>Saccharomycetes</taxon>
        <taxon>Saccharomycetales</taxon>
        <taxon>Saccharomycetaceae</taxon>
        <taxon>Zygotorulaspora</taxon>
    </lineage>
</organism>
<dbReference type="GO" id="GO:0005737">
    <property type="term" value="C:cytoplasm"/>
    <property type="evidence" value="ECO:0007669"/>
    <property type="project" value="TreeGrafter"/>
</dbReference>
<protein>
    <recommendedName>
        <fullName evidence="8">5'-deoxynucleotidase</fullName>
        <ecNumber evidence="8">3.1.3.89</ecNumber>
    </recommendedName>
</protein>
<comment type="cofactor">
    <cofactor evidence="3">
        <name>Co(2+)</name>
        <dbReference type="ChEBI" id="CHEBI:48828"/>
    </cofactor>
</comment>
<comment type="function">
    <text evidence="5">Catalyzes the dephosphorylation of the nucleoside 5'-monophosphates deoxyadenosine monophosphate (dAMP), deoxycytidine monophosphate (dCMP), deoxyguanosine monophosphate (dGMP) and deoxythymidine monophosphate (dTMP).</text>
</comment>
<sequence length="252" mass="29505">MFIGSIRLLRQYSNSARVKTVVWNRMSTTTTSSMSNGIHKVWKPQDHIPSEVQVMLSKPQPNYILSFLHVVQQLKIQRRTGWLDHDINPCESIADHMYRMSITSMLINDTKVNRDKCVRIALVHDIAEALVGDITPFGGVTKEEKHRREWETIQYLCENLIEPHNRTAAEEIMNDWLAYENISSLEARYVKDIDKYEMLVQCFEYERASNGQKNLEQFWSAVSSVKTEEVGSWVKDLCEERREYFAQLSRKK</sequence>
<evidence type="ECO:0000256" key="7">
    <source>
        <dbReference type="ARBA" id="ARBA00011738"/>
    </source>
</evidence>
<gene>
    <name evidence="14" type="ORF">HG535_0B01630</name>
</gene>
<evidence type="ECO:0000256" key="11">
    <source>
        <dbReference type="ARBA" id="ARBA00022842"/>
    </source>
</evidence>
<dbReference type="PROSITE" id="PS51831">
    <property type="entry name" value="HD"/>
    <property type="match status" value="1"/>
</dbReference>
<evidence type="ECO:0000256" key="2">
    <source>
        <dbReference type="ARBA" id="ARBA00001936"/>
    </source>
</evidence>
<dbReference type="Pfam" id="PF13023">
    <property type="entry name" value="HD_3"/>
    <property type="match status" value="1"/>
</dbReference>
<dbReference type="PANTHER" id="PTHR11845:SF13">
    <property type="entry name" value="5'-DEOXYNUCLEOTIDASE HDDC2"/>
    <property type="match status" value="1"/>
</dbReference>
<dbReference type="AlphaFoldDB" id="A0A7H9AXL1"/>
<dbReference type="EMBL" id="CP058605">
    <property type="protein sequence ID" value="QLG71125.1"/>
    <property type="molecule type" value="Genomic_DNA"/>
</dbReference>
<keyword evidence="10" id="KW-0378">Hydrolase</keyword>
<keyword evidence="15" id="KW-1185">Reference proteome</keyword>
<evidence type="ECO:0000313" key="14">
    <source>
        <dbReference type="EMBL" id="QLG71125.1"/>
    </source>
</evidence>
<evidence type="ECO:0000256" key="6">
    <source>
        <dbReference type="ARBA" id="ARBA00009999"/>
    </source>
</evidence>